<gene>
    <name evidence="1" type="ORF">CPPG_00045</name>
</gene>
<keyword evidence="2" id="KW-1185">Reference proteome</keyword>
<dbReference type="OrthoDB" id="23547at10239"/>
<reference evidence="1 2" key="1">
    <citation type="submission" date="2010-11" db="EMBL/GenBank/DDBJ databases">
        <title>The Genome Sequence of Cyanophage P-RSM1.</title>
        <authorList>
            <consortium name="The Broad Institute Genome Sequencing Platform"/>
            <person name="Henn M.R."/>
            <person name="Sullivan M.S."/>
            <person name="Osburne M.S."/>
            <person name="Levin J."/>
            <person name="Malboeuf C."/>
            <person name="Casali M."/>
            <person name="Russ C."/>
            <person name="Lennon N."/>
            <person name="Chapman S.B."/>
            <person name="Erlich R."/>
            <person name="Young S.K."/>
            <person name="Yandava C."/>
            <person name="Zeng Q."/>
            <person name="Alvarado L."/>
            <person name="Anderson S."/>
            <person name="Berlin A."/>
            <person name="Chen Z."/>
            <person name="Freedman E."/>
            <person name="Gellesch M."/>
            <person name="Goldberg J."/>
            <person name="Green L."/>
            <person name="Griggs A."/>
            <person name="Gujja S."/>
            <person name="Heilman E.R."/>
            <person name="Heiman D."/>
            <person name="Hollinger A."/>
            <person name="Howarth C."/>
            <person name="Larson L."/>
            <person name="Mehta T."/>
            <person name="Pearson M."/>
            <person name="Roberts A."/>
            <person name="Ryan E."/>
            <person name="Saif S."/>
            <person name="Shea T."/>
            <person name="Shenoy N."/>
            <person name="Sisk P."/>
            <person name="Stolte C."/>
            <person name="Sykes S."/>
            <person name="White J."/>
            <person name="Yu Q."/>
            <person name="Coleman M.L."/>
            <person name="Huang K.H."/>
            <person name="Weigele P.R."/>
            <person name="DeFrancesco A.S."/>
            <person name="Kern S.E."/>
            <person name="Thompson L.R."/>
            <person name="Fu R."/>
            <person name="Hombeck B."/>
            <person name="Chisholm S.W."/>
            <person name="Haas B."/>
            <person name="Nusbaum C."/>
            <person name="Birren B."/>
        </authorList>
    </citation>
    <scope>NUCLEOTIDE SEQUENCE [LARGE SCALE GENOMIC DNA]</scope>
    <source>
        <strain evidence="1 2">P-RSM1</strain>
    </source>
</reference>
<dbReference type="KEGG" id="vg:15312013"/>
<dbReference type="RefSeq" id="YP_007877597.1">
    <property type="nucleotide sequence ID" value="NC_021071.1"/>
</dbReference>
<name>M4QHH8_9CAUD</name>
<dbReference type="Proteomes" id="UP000201235">
    <property type="component" value="Segment"/>
</dbReference>
<proteinExistence type="predicted"/>
<evidence type="ECO:0000313" key="2">
    <source>
        <dbReference type="Proteomes" id="UP000201235"/>
    </source>
</evidence>
<accession>M4QHH8</accession>
<dbReference type="GeneID" id="15312013"/>
<protein>
    <submittedName>
        <fullName evidence="1">Uncharacterized protein</fullName>
    </submittedName>
</protein>
<sequence length="79" mass="8861">MPSFILTATDEDGTVTTKEFEGTLIQDVVEKTSDFLHGVGYVFEDLIVDEGEVETESTDWSLTDYVKEYQESVATETEV</sequence>
<dbReference type="EMBL" id="HQ634175">
    <property type="protein sequence ID" value="AGH26362.1"/>
    <property type="molecule type" value="Genomic_DNA"/>
</dbReference>
<evidence type="ECO:0000313" key="1">
    <source>
        <dbReference type="EMBL" id="AGH26362.1"/>
    </source>
</evidence>
<organism evidence="1 2">
    <name type="scientific">Cyanophage P-RSM1</name>
    <dbReference type="NCBI Taxonomy" id="536444"/>
    <lineage>
        <taxon>Viruses</taxon>
        <taxon>Duplodnaviria</taxon>
        <taxon>Heunggongvirae</taxon>
        <taxon>Uroviricota</taxon>
        <taxon>Caudoviricetes</taxon>
        <taxon>Pantevenvirales</taxon>
        <taxon>Kyanoviridae</taxon>
        <taxon>Emcearvirus</taxon>
        <taxon>Emcearvirus gerard</taxon>
    </lineage>
</organism>